<dbReference type="AlphaFoldDB" id="A0A9D4DZ49"/>
<protein>
    <submittedName>
        <fullName evidence="1">Uncharacterized protein</fullName>
    </submittedName>
</protein>
<name>A0A9D4DZ49_DREPO</name>
<reference evidence="1" key="2">
    <citation type="submission" date="2020-11" db="EMBL/GenBank/DDBJ databases">
        <authorList>
            <person name="McCartney M.A."/>
            <person name="Auch B."/>
            <person name="Kono T."/>
            <person name="Mallez S."/>
            <person name="Becker A."/>
            <person name="Gohl D.M."/>
            <person name="Silverstein K.A.T."/>
            <person name="Koren S."/>
            <person name="Bechman K.B."/>
            <person name="Herman A."/>
            <person name="Abrahante J.E."/>
            <person name="Garbe J."/>
        </authorList>
    </citation>
    <scope>NUCLEOTIDE SEQUENCE</scope>
    <source>
        <strain evidence="1">Duluth1</strain>
        <tissue evidence="1">Whole animal</tissue>
    </source>
</reference>
<organism evidence="1 2">
    <name type="scientific">Dreissena polymorpha</name>
    <name type="common">Zebra mussel</name>
    <name type="synonym">Mytilus polymorpha</name>
    <dbReference type="NCBI Taxonomy" id="45954"/>
    <lineage>
        <taxon>Eukaryota</taxon>
        <taxon>Metazoa</taxon>
        <taxon>Spiralia</taxon>
        <taxon>Lophotrochozoa</taxon>
        <taxon>Mollusca</taxon>
        <taxon>Bivalvia</taxon>
        <taxon>Autobranchia</taxon>
        <taxon>Heteroconchia</taxon>
        <taxon>Euheterodonta</taxon>
        <taxon>Imparidentia</taxon>
        <taxon>Neoheterodontei</taxon>
        <taxon>Myida</taxon>
        <taxon>Dreissenoidea</taxon>
        <taxon>Dreissenidae</taxon>
        <taxon>Dreissena</taxon>
    </lineage>
</organism>
<accession>A0A9D4DZ49</accession>
<comment type="caution">
    <text evidence="1">The sequence shown here is derived from an EMBL/GenBank/DDBJ whole genome shotgun (WGS) entry which is preliminary data.</text>
</comment>
<keyword evidence="2" id="KW-1185">Reference proteome</keyword>
<gene>
    <name evidence="1" type="ORF">DPMN_172062</name>
</gene>
<evidence type="ECO:0000313" key="2">
    <source>
        <dbReference type="Proteomes" id="UP000828390"/>
    </source>
</evidence>
<dbReference type="Proteomes" id="UP000828390">
    <property type="component" value="Unassembled WGS sequence"/>
</dbReference>
<sequence length="51" mass="6447">MTTWYRRRLSRSVYHNLRLSVRSLGTFWECQAPFETVWETSWYRRRLFMSV</sequence>
<dbReference type="EMBL" id="JAIWYP010000009">
    <property type="protein sequence ID" value="KAH3770769.1"/>
    <property type="molecule type" value="Genomic_DNA"/>
</dbReference>
<evidence type="ECO:0000313" key="1">
    <source>
        <dbReference type="EMBL" id="KAH3770769.1"/>
    </source>
</evidence>
<reference evidence="1" key="1">
    <citation type="journal article" date="2019" name="bioRxiv">
        <title>The Genome of the Zebra Mussel, Dreissena polymorpha: A Resource for Invasive Species Research.</title>
        <authorList>
            <person name="McCartney M.A."/>
            <person name="Auch B."/>
            <person name="Kono T."/>
            <person name="Mallez S."/>
            <person name="Zhang Y."/>
            <person name="Obille A."/>
            <person name="Becker A."/>
            <person name="Abrahante J.E."/>
            <person name="Garbe J."/>
            <person name="Badalamenti J.P."/>
            <person name="Herman A."/>
            <person name="Mangelson H."/>
            <person name="Liachko I."/>
            <person name="Sullivan S."/>
            <person name="Sone E.D."/>
            <person name="Koren S."/>
            <person name="Silverstein K.A.T."/>
            <person name="Beckman K.B."/>
            <person name="Gohl D.M."/>
        </authorList>
    </citation>
    <scope>NUCLEOTIDE SEQUENCE</scope>
    <source>
        <strain evidence="1">Duluth1</strain>
        <tissue evidence="1">Whole animal</tissue>
    </source>
</reference>
<proteinExistence type="predicted"/>